<dbReference type="GO" id="GO:0005743">
    <property type="term" value="C:mitochondrial inner membrane"/>
    <property type="evidence" value="ECO:0007669"/>
    <property type="project" value="UniProtKB-SubCell"/>
</dbReference>
<keyword evidence="3" id="KW-0999">Mitochondrion inner membrane</keyword>
<gene>
    <name evidence="7" type="ORF">BCR42DRAFT_491209</name>
</gene>
<dbReference type="PANTHER" id="PTHR21382">
    <property type="entry name" value="NADH-UBIQUINONE OXIDOREDUCTASE SUBUNIT"/>
    <property type="match status" value="1"/>
</dbReference>
<dbReference type="AlphaFoldDB" id="A0A1X2IJ16"/>
<dbReference type="STRING" id="90262.A0A1X2IJ16"/>
<dbReference type="PANTHER" id="PTHR21382:SF1">
    <property type="entry name" value="NADH DEHYDROGENASE [UBIQUINONE] 1 ALPHA SUBCOMPLEX SUBUNIT 11"/>
    <property type="match status" value="1"/>
</dbReference>
<keyword evidence="8" id="KW-1185">Reference proteome</keyword>
<comment type="caution">
    <text evidence="7">The sequence shown here is derived from an EMBL/GenBank/DDBJ whole genome shotgun (WGS) entry which is preliminary data.</text>
</comment>
<keyword evidence="5" id="KW-0496">Mitochondrion</keyword>
<evidence type="ECO:0000256" key="1">
    <source>
        <dbReference type="ARBA" id="ARBA00004448"/>
    </source>
</evidence>
<keyword evidence="6" id="KW-0472">Membrane</keyword>
<dbReference type="GO" id="GO:0045271">
    <property type="term" value="C:respiratory chain complex I"/>
    <property type="evidence" value="ECO:0007669"/>
    <property type="project" value="InterPro"/>
</dbReference>
<evidence type="ECO:0000256" key="4">
    <source>
        <dbReference type="ARBA" id="ARBA00022989"/>
    </source>
</evidence>
<evidence type="ECO:0000256" key="6">
    <source>
        <dbReference type="ARBA" id="ARBA00023136"/>
    </source>
</evidence>
<dbReference type="Pfam" id="PF02466">
    <property type="entry name" value="Tim17"/>
    <property type="match status" value="1"/>
</dbReference>
<dbReference type="InterPro" id="IPR039205">
    <property type="entry name" value="NDUFA11"/>
</dbReference>
<dbReference type="GO" id="GO:0006120">
    <property type="term" value="P:mitochondrial electron transport, NADH to ubiquinone"/>
    <property type="evidence" value="ECO:0007669"/>
    <property type="project" value="InterPro"/>
</dbReference>
<dbReference type="OrthoDB" id="1913277at2759"/>
<keyword evidence="2" id="KW-0812">Transmembrane</keyword>
<reference evidence="7 8" key="1">
    <citation type="submission" date="2016-07" db="EMBL/GenBank/DDBJ databases">
        <title>Pervasive Adenine N6-methylation of Active Genes in Fungi.</title>
        <authorList>
            <consortium name="DOE Joint Genome Institute"/>
            <person name="Mondo S.J."/>
            <person name="Dannebaum R.O."/>
            <person name="Kuo R.C."/>
            <person name="Labutti K."/>
            <person name="Haridas S."/>
            <person name="Kuo A."/>
            <person name="Salamov A."/>
            <person name="Ahrendt S.R."/>
            <person name="Lipzen A."/>
            <person name="Sullivan W."/>
            <person name="Andreopoulos W.B."/>
            <person name="Clum A."/>
            <person name="Lindquist E."/>
            <person name="Daum C."/>
            <person name="Ramamoorthy G.K."/>
            <person name="Gryganskyi A."/>
            <person name="Culley D."/>
            <person name="Magnuson J.K."/>
            <person name="James T.Y."/>
            <person name="O'Malley M.A."/>
            <person name="Stajich J.E."/>
            <person name="Spatafora J.W."/>
            <person name="Visel A."/>
            <person name="Grigoriev I.V."/>
        </authorList>
    </citation>
    <scope>NUCLEOTIDE SEQUENCE [LARGE SCALE GENOMIC DNA]</scope>
    <source>
        <strain evidence="7 8">NRRL 1336</strain>
    </source>
</reference>
<evidence type="ECO:0000256" key="2">
    <source>
        <dbReference type="ARBA" id="ARBA00022692"/>
    </source>
</evidence>
<dbReference type="Proteomes" id="UP000193560">
    <property type="component" value="Unassembled WGS sequence"/>
</dbReference>
<evidence type="ECO:0000313" key="7">
    <source>
        <dbReference type="EMBL" id="ORZ17320.1"/>
    </source>
</evidence>
<proteinExistence type="predicted"/>
<dbReference type="EMBL" id="MCGE01000010">
    <property type="protein sequence ID" value="ORZ17320.1"/>
    <property type="molecule type" value="Genomic_DNA"/>
</dbReference>
<comment type="subcellular location">
    <subcellularLocation>
        <location evidence="1">Mitochondrion inner membrane</location>
        <topology evidence="1">Multi-pass membrane protein</topology>
    </subcellularLocation>
</comment>
<evidence type="ECO:0000313" key="8">
    <source>
        <dbReference type="Proteomes" id="UP000193560"/>
    </source>
</evidence>
<protein>
    <submittedName>
        <fullName evidence="7">Uncharacterized protein</fullName>
    </submittedName>
</protein>
<organism evidence="7 8">
    <name type="scientific">Absidia repens</name>
    <dbReference type="NCBI Taxonomy" id="90262"/>
    <lineage>
        <taxon>Eukaryota</taxon>
        <taxon>Fungi</taxon>
        <taxon>Fungi incertae sedis</taxon>
        <taxon>Mucoromycota</taxon>
        <taxon>Mucoromycotina</taxon>
        <taxon>Mucoromycetes</taxon>
        <taxon>Mucorales</taxon>
        <taxon>Cunninghamellaceae</taxon>
        <taxon>Absidia</taxon>
    </lineage>
</organism>
<evidence type="ECO:0000256" key="5">
    <source>
        <dbReference type="ARBA" id="ARBA00023128"/>
    </source>
</evidence>
<evidence type="ECO:0000256" key="3">
    <source>
        <dbReference type="ARBA" id="ARBA00022792"/>
    </source>
</evidence>
<name>A0A1X2IJ16_9FUNG</name>
<keyword evidence="4" id="KW-1133">Transmembrane helix</keyword>
<accession>A0A1X2IJ16</accession>
<sequence length="152" mass="15495">MTADNKDCIADSGNTALISGGLGLVVSAMQNTVQKHTEGAKGIFTRTGGTIGLFAAMGGIFTLGECMAEDIRGESDAINAGIGGCAAGLVAGIRTHSIAKMCAACAGIGGTMYAYEYSGQLKGNLHGKSAAERKEIRDSFFKNHNNDAAASE</sequence>